<dbReference type="Proteomes" id="UP000325255">
    <property type="component" value="Unassembled WGS sequence"/>
</dbReference>
<proteinExistence type="predicted"/>
<dbReference type="AlphaFoldDB" id="A0A5M6INL5"/>
<evidence type="ECO:0000313" key="3">
    <source>
        <dbReference type="Proteomes" id="UP000325255"/>
    </source>
</evidence>
<protein>
    <submittedName>
        <fullName evidence="2">Uncharacterized protein</fullName>
    </submittedName>
</protein>
<feature type="transmembrane region" description="Helical" evidence="1">
    <location>
        <begin position="21"/>
        <end position="41"/>
    </location>
</feature>
<keyword evidence="1" id="KW-0812">Transmembrane</keyword>
<keyword evidence="1" id="KW-1133">Transmembrane helix</keyword>
<keyword evidence="1" id="KW-0472">Membrane</keyword>
<gene>
    <name evidence="2" type="ORF">F1189_26260</name>
</gene>
<sequence>MVSFKDTVPSVDATLQKVSAPLYWFFGSGVLALLTLVFLLLSPVTAAFLLALWLALAGLGAALFWDRAAGHPDAAGAHRTAALLTGITAVLAATAGRALPAVIAVIIAGLLTARGLLRD</sequence>
<evidence type="ECO:0000313" key="2">
    <source>
        <dbReference type="EMBL" id="KAA5609055.1"/>
    </source>
</evidence>
<name>A0A5M6INL5_9PROT</name>
<dbReference type="EMBL" id="VWPK01000061">
    <property type="protein sequence ID" value="KAA5609055.1"/>
    <property type="molecule type" value="Genomic_DNA"/>
</dbReference>
<accession>A0A5M6INL5</accession>
<dbReference type="RefSeq" id="WP_150044451.1">
    <property type="nucleotide sequence ID" value="NZ_OW485601.1"/>
</dbReference>
<reference evidence="2 3" key="1">
    <citation type="submission" date="2019-09" db="EMBL/GenBank/DDBJ databases">
        <title>Genome sequence of Rhodovastum atsumiense, a diverse member of the Acetobacteraceae family of non-sulfur purple photosynthetic bacteria.</title>
        <authorList>
            <person name="Meyer T."/>
            <person name="Kyndt J."/>
        </authorList>
    </citation>
    <scope>NUCLEOTIDE SEQUENCE [LARGE SCALE GENOMIC DNA]</scope>
    <source>
        <strain evidence="2 3">DSM 21279</strain>
    </source>
</reference>
<comment type="caution">
    <text evidence="2">The sequence shown here is derived from an EMBL/GenBank/DDBJ whole genome shotgun (WGS) entry which is preliminary data.</text>
</comment>
<organism evidence="2 3">
    <name type="scientific">Rhodovastum atsumiense</name>
    <dbReference type="NCBI Taxonomy" id="504468"/>
    <lineage>
        <taxon>Bacteria</taxon>
        <taxon>Pseudomonadati</taxon>
        <taxon>Pseudomonadota</taxon>
        <taxon>Alphaproteobacteria</taxon>
        <taxon>Acetobacterales</taxon>
        <taxon>Acetobacteraceae</taxon>
        <taxon>Rhodovastum</taxon>
    </lineage>
</organism>
<keyword evidence="3" id="KW-1185">Reference proteome</keyword>
<feature type="transmembrane region" description="Helical" evidence="1">
    <location>
        <begin position="47"/>
        <end position="65"/>
    </location>
</feature>
<evidence type="ECO:0000256" key="1">
    <source>
        <dbReference type="SAM" id="Phobius"/>
    </source>
</evidence>